<proteinExistence type="predicted"/>
<evidence type="ECO:0000256" key="1">
    <source>
        <dbReference type="SAM" id="MobiDB-lite"/>
    </source>
</evidence>
<reference evidence="2 3" key="1">
    <citation type="submission" date="2024-02" db="EMBL/GenBank/DDBJ databases">
        <title>Discinaceae phylogenomics.</title>
        <authorList>
            <person name="Dirks A.C."/>
            <person name="James T.Y."/>
        </authorList>
    </citation>
    <scope>NUCLEOTIDE SEQUENCE [LARGE SCALE GENOMIC DNA]</scope>
    <source>
        <strain evidence="2 3">ACD0624</strain>
    </source>
</reference>
<feature type="compositionally biased region" description="Basic and acidic residues" evidence="1">
    <location>
        <begin position="177"/>
        <end position="198"/>
    </location>
</feature>
<evidence type="ECO:0000313" key="3">
    <source>
        <dbReference type="Proteomes" id="UP001447188"/>
    </source>
</evidence>
<feature type="compositionally biased region" description="Low complexity" evidence="1">
    <location>
        <begin position="164"/>
        <end position="173"/>
    </location>
</feature>
<comment type="caution">
    <text evidence="2">The sequence shown here is derived from an EMBL/GenBank/DDBJ whole genome shotgun (WGS) entry which is preliminary data.</text>
</comment>
<feature type="region of interest" description="Disordered" evidence="1">
    <location>
        <begin position="162"/>
        <end position="198"/>
    </location>
</feature>
<name>A0ABR3G9A5_9PEZI</name>
<dbReference type="EMBL" id="JBBBZM010000170">
    <property type="protein sequence ID" value="KAL0632416.1"/>
    <property type="molecule type" value="Genomic_DNA"/>
</dbReference>
<keyword evidence="3" id="KW-1185">Reference proteome</keyword>
<protein>
    <submittedName>
        <fullName evidence="2">Uncharacterized protein</fullName>
    </submittedName>
</protein>
<organism evidence="2 3">
    <name type="scientific">Discina gigas</name>
    <dbReference type="NCBI Taxonomy" id="1032678"/>
    <lineage>
        <taxon>Eukaryota</taxon>
        <taxon>Fungi</taxon>
        <taxon>Dikarya</taxon>
        <taxon>Ascomycota</taxon>
        <taxon>Pezizomycotina</taxon>
        <taxon>Pezizomycetes</taxon>
        <taxon>Pezizales</taxon>
        <taxon>Discinaceae</taxon>
        <taxon>Discina</taxon>
    </lineage>
</organism>
<evidence type="ECO:0000313" key="2">
    <source>
        <dbReference type="EMBL" id="KAL0632416.1"/>
    </source>
</evidence>
<dbReference type="Proteomes" id="UP001447188">
    <property type="component" value="Unassembled WGS sequence"/>
</dbReference>
<accession>A0ABR3G9A5</accession>
<gene>
    <name evidence="2" type="ORF">Q9L58_008702</name>
</gene>
<sequence>MMNSIVLNKVMESILAPLQQPEIAGVDLDCADRKTSFCFPVVCAWVLGTSDGVENRILKTARKPIARKGNGQAWEIPWGALTAAVTNTAPAERLPFTKALHCTHGLVDFQLARLYRSLTETTFGNIASYHAKFEKYRNGFLEFRVTQIGKATARRVKQVLRQHQSSVSAASQSLPTSEKREREAYDKLEKDEHMQDAF</sequence>